<keyword evidence="3" id="KW-1185">Reference proteome</keyword>
<evidence type="ECO:0000313" key="2">
    <source>
        <dbReference type="EMBL" id="KAF2444523.1"/>
    </source>
</evidence>
<gene>
    <name evidence="2" type="ORF">P171DRAFT_485968</name>
</gene>
<dbReference type="Proteomes" id="UP000799764">
    <property type="component" value="Unassembled WGS sequence"/>
</dbReference>
<evidence type="ECO:0000256" key="1">
    <source>
        <dbReference type="SAM" id="MobiDB-lite"/>
    </source>
</evidence>
<comment type="caution">
    <text evidence="2">The sequence shown here is derived from an EMBL/GenBank/DDBJ whole genome shotgun (WGS) entry which is preliminary data.</text>
</comment>
<reference evidence="2" key="1">
    <citation type="journal article" date="2020" name="Stud. Mycol.">
        <title>101 Dothideomycetes genomes: a test case for predicting lifestyles and emergence of pathogens.</title>
        <authorList>
            <person name="Haridas S."/>
            <person name="Albert R."/>
            <person name="Binder M."/>
            <person name="Bloem J."/>
            <person name="Labutti K."/>
            <person name="Salamov A."/>
            <person name="Andreopoulos B."/>
            <person name="Baker S."/>
            <person name="Barry K."/>
            <person name="Bills G."/>
            <person name="Bluhm B."/>
            <person name="Cannon C."/>
            <person name="Castanera R."/>
            <person name="Culley D."/>
            <person name="Daum C."/>
            <person name="Ezra D."/>
            <person name="Gonzalez J."/>
            <person name="Henrissat B."/>
            <person name="Kuo A."/>
            <person name="Liang C."/>
            <person name="Lipzen A."/>
            <person name="Lutzoni F."/>
            <person name="Magnuson J."/>
            <person name="Mondo S."/>
            <person name="Nolan M."/>
            <person name="Ohm R."/>
            <person name="Pangilinan J."/>
            <person name="Park H.-J."/>
            <person name="Ramirez L."/>
            <person name="Alfaro M."/>
            <person name="Sun H."/>
            <person name="Tritt A."/>
            <person name="Yoshinaga Y."/>
            <person name="Zwiers L.-H."/>
            <person name="Turgeon B."/>
            <person name="Goodwin S."/>
            <person name="Spatafora J."/>
            <person name="Crous P."/>
            <person name="Grigoriev I."/>
        </authorList>
    </citation>
    <scope>NUCLEOTIDE SEQUENCE</scope>
    <source>
        <strain evidence="2">CBS 690.94</strain>
    </source>
</reference>
<organism evidence="2 3">
    <name type="scientific">Karstenula rhodostoma CBS 690.94</name>
    <dbReference type="NCBI Taxonomy" id="1392251"/>
    <lineage>
        <taxon>Eukaryota</taxon>
        <taxon>Fungi</taxon>
        <taxon>Dikarya</taxon>
        <taxon>Ascomycota</taxon>
        <taxon>Pezizomycotina</taxon>
        <taxon>Dothideomycetes</taxon>
        <taxon>Pleosporomycetidae</taxon>
        <taxon>Pleosporales</taxon>
        <taxon>Massarineae</taxon>
        <taxon>Didymosphaeriaceae</taxon>
        <taxon>Karstenula</taxon>
    </lineage>
</organism>
<protein>
    <submittedName>
        <fullName evidence="2">Uncharacterized protein</fullName>
    </submittedName>
</protein>
<evidence type="ECO:0000313" key="3">
    <source>
        <dbReference type="Proteomes" id="UP000799764"/>
    </source>
</evidence>
<name>A0A9P4PJM5_9PLEO</name>
<proteinExistence type="predicted"/>
<dbReference type="AlphaFoldDB" id="A0A9P4PJM5"/>
<sequence length="197" mass="22372">MLTYEEELRWKFADMAKACLTFVPENMAETVQAAKALVSVTTGEDPKLWTKIPKDECPFTIRTRLFTLVHHVLGNAQAYFVGELGSEAREVEGLKGAFDALREAAHRDLLRQHIQLGDSMAVRLGVANLSTDTAEERVRELIEQSAYPRFKRQLKRKRNLKDEFDGYDAGEHEPGESNDEPRPKRTDLGNNGKDRQV</sequence>
<feature type="region of interest" description="Disordered" evidence="1">
    <location>
        <begin position="161"/>
        <end position="197"/>
    </location>
</feature>
<dbReference type="EMBL" id="MU001501">
    <property type="protein sequence ID" value="KAF2444523.1"/>
    <property type="molecule type" value="Genomic_DNA"/>
</dbReference>
<accession>A0A9P4PJM5</accession>